<dbReference type="RefSeq" id="XP_049260681.1">
    <property type="nucleotide sequence ID" value="XM_049410179.1"/>
</dbReference>
<keyword evidence="4 6" id="KW-1133">Transmembrane helix</keyword>
<gene>
    <name evidence="7" type="ORF">J8A68_006047</name>
</gene>
<dbReference type="Proteomes" id="UP000694255">
    <property type="component" value="Unassembled WGS sequence"/>
</dbReference>
<comment type="subcellular location">
    <subcellularLocation>
        <location evidence="1">Membrane</location>
        <topology evidence="1">Multi-pass membrane protein</topology>
    </subcellularLocation>
</comment>
<dbReference type="GO" id="GO:0016020">
    <property type="term" value="C:membrane"/>
    <property type="evidence" value="ECO:0007669"/>
    <property type="project" value="UniProtKB-SubCell"/>
</dbReference>
<evidence type="ECO:0000256" key="5">
    <source>
        <dbReference type="ARBA" id="ARBA00023136"/>
    </source>
</evidence>
<dbReference type="GeneID" id="73472846"/>
<protein>
    <submittedName>
        <fullName evidence="7">SEO1</fullName>
    </submittedName>
</protein>
<feature type="transmembrane region" description="Helical" evidence="6">
    <location>
        <begin position="81"/>
        <end position="102"/>
    </location>
</feature>
<reference evidence="7 8" key="1">
    <citation type="journal article" date="2021" name="DNA Res.">
        <title>Genome analysis of Candida subhashii reveals its hybrid nature and dual mitochondrial genome conformations.</title>
        <authorList>
            <person name="Mixao V."/>
            <person name="Hegedusova E."/>
            <person name="Saus E."/>
            <person name="Pryszcz L.P."/>
            <person name="Cillingova A."/>
            <person name="Nosek J."/>
            <person name="Gabaldon T."/>
        </authorList>
    </citation>
    <scope>NUCLEOTIDE SEQUENCE [LARGE SCALE GENOMIC DNA]</scope>
    <source>
        <strain evidence="7 8">CBS 10753</strain>
    </source>
</reference>
<dbReference type="AlphaFoldDB" id="A0A8J5QB76"/>
<keyword evidence="8" id="KW-1185">Reference proteome</keyword>
<keyword evidence="2" id="KW-0813">Transport</keyword>
<comment type="caution">
    <text evidence="7">The sequence shown here is derived from an EMBL/GenBank/DDBJ whole genome shotgun (WGS) entry which is preliminary data.</text>
</comment>
<organism evidence="7 8">
    <name type="scientific">[Candida] subhashii</name>
    <dbReference type="NCBI Taxonomy" id="561895"/>
    <lineage>
        <taxon>Eukaryota</taxon>
        <taxon>Fungi</taxon>
        <taxon>Dikarya</taxon>
        <taxon>Ascomycota</taxon>
        <taxon>Saccharomycotina</taxon>
        <taxon>Pichiomycetes</taxon>
        <taxon>Debaryomycetaceae</taxon>
        <taxon>Spathaspora</taxon>
    </lineage>
</organism>
<accession>A0A8J5QB76</accession>
<evidence type="ECO:0000256" key="4">
    <source>
        <dbReference type="ARBA" id="ARBA00022989"/>
    </source>
</evidence>
<name>A0A8J5QB76_9ASCO</name>
<feature type="transmembrane region" description="Helical" evidence="6">
    <location>
        <begin position="20"/>
        <end position="42"/>
    </location>
</feature>
<evidence type="ECO:0000313" key="8">
    <source>
        <dbReference type="Proteomes" id="UP000694255"/>
    </source>
</evidence>
<proteinExistence type="predicted"/>
<evidence type="ECO:0000256" key="6">
    <source>
        <dbReference type="SAM" id="Phobius"/>
    </source>
</evidence>
<evidence type="ECO:0000256" key="1">
    <source>
        <dbReference type="ARBA" id="ARBA00004141"/>
    </source>
</evidence>
<dbReference type="EMBL" id="JAGSYN010000303">
    <property type="protein sequence ID" value="KAG7660447.1"/>
    <property type="molecule type" value="Genomic_DNA"/>
</dbReference>
<dbReference type="PANTHER" id="PTHR43791">
    <property type="entry name" value="PERMEASE-RELATED"/>
    <property type="match status" value="1"/>
</dbReference>
<keyword evidence="5 6" id="KW-0472">Membrane</keyword>
<evidence type="ECO:0000256" key="3">
    <source>
        <dbReference type="ARBA" id="ARBA00022692"/>
    </source>
</evidence>
<dbReference type="GO" id="GO:0022857">
    <property type="term" value="F:transmembrane transporter activity"/>
    <property type="evidence" value="ECO:0007669"/>
    <property type="project" value="TreeGrafter"/>
</dbReference>
<dbReference type="OrthoDB" id="4095433at2759"/>
<feature type="transmembrane region" description="Helical" evidence="6">
    <location>
        <begin position="114"/>
        <end position="135"/>
    </location>
</feature>
<sequence>LGLMWLVLVCGFADFFNSRWGAILFSQVFNVLGNTLLAIWNIPEGAKWFAFCLQYFGWAMAPVLYSWQGDICRKDIRERQVVLVSMNMLAQQSTAWIAVLVWKTVEAPRFLKGYTFTACSGVALCIWTFVVLWFYKRQERTNARENGIVLYNSDKQDLEVISKTESE</sequence>
<evidence type="ECO:0000313" key="7">
    <source>
        <dbReference type="EMBL" id="KAG7660447.1"/>
    </source>
</evidence>
<feature type="non-terminal residue" evidence="7">
    <location>
        <position position="1"/>
    </location>
</feature>
<dbReference type="PANTHER" id="PTHR43791:SF15">
    <property type="entry name" value="TRANSPORTER SEO1-RELATED"/>
    <property type="match status" value="1"/>
</dbReference>
<keyword evidence="3 6" id="KW-0812">Transmembrane</keyword>
<evidence type="ECO:0000256" key="2">
    <source>
        <dbReference type="ARBA" id="ARBA00022448"/>
    </source>
</evidence>